<dbReference type="Gene3D" id="1.10.150.690">
    <property type="entry name" value="DUF2063"/>
    <property type="match status" value="1"/>
</dbReference>
<evidence type="ECO:0000259" key="1">
    <source>
        <dbReference type="Pfam" id="PF09836"/>
    </source>
</evidence>
<dbReference type="Pfam" id="PF09836">
    <property type="entry name" value="DUF2063"/>
    <property type="match status" value="1"/>
</dbReference>
<proteinExistence type="predicted"/>
<evidence type="ECO:0000313" key="2">
    <source>
        <dbReference type="EMBL" id="ADG20915.1"/>
    </source>
</evidence>
<sequence length="258" mass="28372">MTQPLELTQQRFADALLDAACEPALSDAVAASATPAPLHHRIALYRGNLWAHGRGALANAYPVLLELVGDDYFDALARAYDRAHPSQSGDLNRFGRTLPEFIECYEADARFRYFGDLARLEWALHGAHFAADATPFTQEQWSAFGHDRLLDARIGVHPACVALTSRFAVAQIWHAHQPGGTFPAQIDSACCALVVRPRWRAYVIQQPAAAHAAFVALQRGDTLNHALDAAFTIDPAFDFASQWHHWFASGAVVGAFKR</sequence>
<organism evidence="2 3">
    <name type="scientific">Paraburkholderia atlantica</name>
    <dbReference type="NCBI Taxonomy" id="2654982"/>
    <lineage>
        <taxon>Bacteria</taxon>
        <taxon>Pseudomonadati</taxon>
        <taxon>Pseudomonadota</taxon>
        <taxon>Betaproteobacteria</taxon>
        <taxon>Burkholderiales</taxon>
        <taxon>Burkholderiaceae</taxon>
        <taxon>Paraburkholderia</taxon>
    </lineage>
</organism>
<reference evidence="2 3" key="2">
    <citation type="journal article" date="2012" name="J. Bacteriol.">
        <title>Genome Sequences of Burkholderia sp. Strains CCGE1002 and H160, Isolated from Legume Nodules in Mexico and Brazil.</title>
        <authorList>
            <person name="Ormeno-Orrillo E."/>
            <person name="Rogel M.A."/>
            <person name="Chueire L.M."/>
            <person name="Tiedje J.M."/>
            <person name="Martinez-Romero E."/>
            <person name="Hungria M."/>
        </authorList>
    </citation>
    <scope>NUCLEOTIDE SEQUENCE [LARGE SCALE GENOMIC DNA]</scope>
    <source>
        <strain evidence="2 3">CCGE1002</strain>
        <plasmid evidence="3">pBC201</plasmid>
    </source>
</reference>
<dbReference type="EMBL" id="CP002016">
    <property type="protein sequence ID" value="ADG20915.1"/>
    <property type="molecule type" value="Genomic_DNA"/>
</dbReference>
<feature type="domain" description="Putative DNA-binding" evidence="1">
    <location>
        <begin position="8"/>
        <end position="102"/>
    </location>
</feature>
<dbReference type="eggNOG" id="COG3219">
    <property type="taxonomic scope" value="Bacteria"/>
</dbReference>
<dbReference type="AlphaFoldDB" id="D5WNN6"/>
<accession>D5WNN6</accession>
<gene>
    <name evidence="2" type="ordered locus">BC1002_7174</name>
</gene>
<keyword evidence="2" id="KW-0614">Plasmid</keyword>
<dbReference type="InterPro" id="IPR018640">
    <property type="entry name" value="DUF2063"/>
</dbReference>
<reference evidence="3" key="1">
    <citation type="submission" date="2010-04" db="EMBL/GenBank/DDBJ databases">
        <title>Complete sequence of plasmid 1 of Burkholderia sp. CCGE1002.</title>
        <authorList>
            <consortium name="US DOE Joint Genome Institute"/>
            <person name="Lucas S."/>
            <person name="Copeland A."/>
            <person name="Lapidus A."/>
            <person name="Cheng J.-F."/>
            <person name="Bruce D."/>
            <person name="Goodwin L."/>
            <person name="Pitluck S."/>
            <person name="Chertkov O."/>
            <person name="Detter J.C."/>
            <person name="Han C."/>
            <person name="Tapia R."/>
            <person name="Land M."/>
            <person name="Hauser L."/>
            <person name="Kyrpides N."/>
            <person name="Ovchinnikova G."/>
            <person name="Martinez-Romero E."/>
            <person name="Hernandez M.A.R."/>
            <person name="Tiedje J.M."/>
            <person name="Woyke T."/>
        </authorList>
    </citation>
    <scope>NUCLEOTIDE SEQUENCE [LARGE SCALE GENOMIC DNA]</scope>
    <source>
        <strain evidence="3">CCGE1002</strain>
        <plasmid evidence="3">pBC201</plasmid>
    </source>
</reference>
<evidence type="ECO:0000313" key="3">
    <source>
        <dbReference type="Proteomes" id="UP000002190"/>
    </source>
</evidence>
<dbReference type="InterPro" id="IPR044922">
    <property type="entry name" value="DUF2063_N_sf"/>
</dbReference>
<dbReference type="Proteomes" id="UP000002190">
    <property type="component" value="Plasmid pBC201"/>
</dbReference>
<protein>
    <recommendedName>
        <fullName evidence="1">Putative DNA-binding domain-containing protein</fullName>
    </recommendedName>
</protein>
<dbReference type="KEGG" id="bge:BC1002_7174"/>
<dbReference type="RefSeq" id="WP_013094690.1">
    <property type="nucleotide sequence ID" value="NC_014120.1"/>
</dbReference>
<dbReference type="GeneID" id="301098113"/>
<geneLocation type="plasmid" evidence="2 3">
    <name>pBC201</name>
</geneLocation>
<name>D5WNN6_PARAM</name>
<dbReference type="HOGENOM" id="CLU_086594_0_1_4"/>